<name>A0A507EIR1_9FUNG</name>
<dbReference type="OrthoDB" id="10394354at2759"/>
<keyword evidence="2" id="KW-1185">Reference proteome</keyword>
<organism evidence="1 2">
    <name type="scientific">Chytriomyces confervae</name>
    <dbReference type="NCBI Taxonomy" id="246404"/>
    <lineage>
        <taxon>Eukaryota</taxon>
        <taxon>Fungi</taxon>
        <taxon>Fungi incertae sedis</taxon>
        <taxon>Chytridiomycota</taxon>
        <taxon>Chytridiomycota incertae sedis</taxon>
        <taxon>Chytridiomycetes</taxon>
        <taxon>Chytridiales</taxon>
        <taxon>Chytriomycetaceae</taxon>
        <taxon>Chytriomyces</taxon>
    </lineage>
</organism>
<dbReference type="AlphaFoldDB" id="A0A507EIR1"/>
<proteinExistence type="predicted"/>
<gene>
    <name evidence="1" type="ORF">CcCBS67573_g08740</name>
</gene>
<sequence length="149" mass="16758">MDDDQANAYLQPHGVSRHCALTNHELGQLFGSQKRKDRRAWSKPELQQCLTSFCSTCIVSGIPHSALHVSIDRIWDNEGLYKTGDVSAMGVLVNYGKHAIPAFRSKEHLRAHQVSTGISLDIHPLKVLVILVRPYLERFIDFQRAARVG</sequence>
<evidence type="ECO:0000313" key="2">
    <source>
        <dbReference type="Proteomes" id="UP000320333"/>
    </source>
</evidence>
<comment type="caution">
    <text evidence="1">The sequence shown here is derived from an EMBL/GenBank/DDBJ whole genome shotgun (WGS) entry which is preliminary data.</text>
</comment>
<protein>
    <submittedName>
        <fullName evidence="1">Uncharacterized protein</fullName>
    </submittedName>
</protein>
<reference evidence="1 2" key="1">
    <citation type="journal article" date="2019" name="Sci. Rep.">
        <title>Comparative genomics of chytrid fungi reveal insights into the obligate biotrophic and pathogenic lifestyle of Synchytrium endobioticum.</title>
        <authorList>
            <person name="van de Vossenberg B.T.L.H."/>
            <person name="Warris S."/>
            <person name="Nguyen H.D.T."/>
            <person name="van Gent-Pelzer M.P.E."/>
            <person name="Joly D.L."/>
            <person name="van de Geest H.C."/>
            <person name="Bonants P.J.M."/>
            <person name="Smith D.S."/>
            <person name="Levesque C.A."/>
            <person name="van der Lee T.A.J."/>
        </authorList>
    </citation>
    <scope>NUCLEOTIDE SEQUENCE [LARGE SCALE GENOMIC DNA]</scope>
    <source>
        <strain evidence="1 2">CBS 675.73</strain>
    </source>
</reference>
<evidence type="ECO:0000313" key="1">
    <source>
        <dbReference type="EMBL" id="TPX63196.1"/>
    </source>
</evidence>
<dbReference type="EMBL" id="QEAP01000623">
    <property type="protein sequence ID" value="TPX63196.1"/>
    <property type="molecule type" value="Genomic_DNA"/>
</dbReference>
<accession>A0A507EIR1</accession>
<dbReference type="Proteomes" id="UP000320333">
    <property type="component" value="Unassembled WGS sequence"/>
</dbReference>